<dbReference type="EMBL" id="LSRX01000235">
    <property type="protein sequence ID" value="OLQ03499.1"/>
    <property type="molecule type" value="Genomic_DNA"/>
</dbReference>
<dbReference type="AlphaFoldDB" id="A0A1Q9E7V1"/>
<feature type="chain" id="PRO_5012344644" description="Secreted protein" evidence="1">
    <location>
        <begin position="22"/>
        <end position="84"/>
    </location>
</feature>
<sequence length="84" mass="9519">MQFETFSLTLLFFLMMRKKSALHANFTARALGIVSHRGPSGEVLCAKGAKEPQKLLRRCGRGAQGFLSWQRSQLTPRQSPLWIE</sequence>
<dbReference type="Proteomes" id="UP000186817">
    <property type="component" value="Unassembled WGS sequence"/>
</dbReference>
<reference evidence="2 3" key="1">
    <citation type="submission" date="2016-02" db="EMBL/GenBank/DDBJ databases">
        <title>Genome analysis of coral dinoflagellate symbionts highlights evolutionary adaptations to a symbiotic lifestyle.</title>
        <authorList>
            <person name="Aranda M."/>
            <person name="Li Y."/>
            <person name="Liew Y.J."/>
            <person name="Baumgarten S."/>
            <person name="Simakov O."/>
            <person name="Wilson M."/>
            <person name="Piel J."/>
            <person name="Ashoor H."/>
            <person name="Bougouffa S."/>
            <person name="Bajic V.B."/>
            <person name="Ryu T."/>
            <person name="Ravasi T."/>
            <person name="Bayer T."/>
            <person name="Micklem G."/>
            <person name="Kim H."/>
            <person name="Bhak J."/>
            <person name="Lajeunesse T.C."/>
            <person name="Voolstra C.R."/>
        </authorList>
    </citation>
    <scope>NUCLEOTIDE SEQUENCE [LARGE SCALE GENOMIC DNA]</scope>
    <source>
        <strain evidence="2 3">CCMP2467</strain>
    </source>
</reference>
<proteinExistence type="predicted"/>
<keyword evidence="1" id="KW-0732">Signal</keyword>
<accession>A0A1Q9E7V1</accession>
<organism evidence="2 3">
    <name type="scientific">Symbiodinium microadriaticum</name>
    <name type="common">Dinoflagellate</name>
    <name type="synonym">Zooxanthella microadriatica</name>
    <dbReference type="NCBI Taxonomy" id="2951"/>
    <lineage>
        <taxon>Eukaryota</taxon>
        <taxon>Sar</taxon>
        <taxon>Alveolata</taxon>
        <taxon>Dinophyceae</taxon>
        <taxon>Suessiales</taxon>
        <taxon>Symbiodiniaceae</taxon>
        <taxon>Symbiodinium</taxon>
    </lineage>
</organism>
<gene>
    <name evidence="2" type="ORF">AK812_SmicGene13593</name>
</gene>
<evidence type="ECO:0000256" key="1">
    <source>
        <dbReference type="SAM" id="SignalP"/>
    </source>
</evidence>
<comment type="caution">
    <text evidence="2">The sequence shown here is derived from an EMBL/GenBank/DDBJ whole genome shotgun (WGS) entry which is preliminary data.</text>
</comment>
<evidence type="ECO:0000313" key="3">
    <source>
        <dbReference type="Proteomes" id="UP000186817"/>
    </source>
</evidence>
<keyword evidence="3" id="KW-1185">Reference proteome</keyword>
<protein>
    <recommendedName>
        <fullName evidence="4">Secreted protein</fullName>
    </recommendedName>
</protein>
<name>A0A1Q9E7V1_SYMMI</name>
<feature type="signal peptide" evidence="1">
    <location>
        <begin position="1"/>
        <end position="21"/>
    </location>
</feature>
<evidence type="ECO:0000313" key="2">
    <source>
        <dbReference type="EMBL" id="OLQ03499.1"/>
    </source>
</evidence>
<evidence type="ECO:0008006" key="4">
    <source>
        <dbReference type="Google" id="ProtNLM"/>
    </source>
</evidence>